<dbReference type="InterPro" id="IPR044824">
    <property type="entry name" value="MAIN-like"/>
</dbReference>
<dbReference type="GO" id="GO:0010073">
    <property type="term" value="P:meristem maintenance"/>
    <property type="evidence" value="ECO:0007669"/>
    <property type="project" value="InterPro"/>
</dbReference>
<feature type="region of interest" description="Disordered" evidence="1">
    <location>
        <begin position="97"/>
        <end position="137"/>
    </location>
</feature>
<gene>
    <name evidence="3" type="ORF">LTRI10_LOCUS6843</name>
</gene>
<dbReference type="Proteomes" id="UP001497516">
    <property type="component" value="Chromosome 10"/>
</dbReference>
<dbReference type="PANTHER" id="PTHR46033:SF8">
    <property type="entry name" value="PROTEIN MAINTENANCE OF MERISTEMS-LIKE"/>
    <property type="match status" value="1"/>
</dbReference>
<evidence type="ECO:0000256" key="1">
    <source>
        <dbReference type="SAM" id="MobiDB-lite"/>
    </source>
</evidence>
<feature type="region of interest" description="Disordered" evidence="1">
    <location>
        <begin position="1"/>
        <end position="65"/>
    </location>
</feature>
<sequence length="488" mass="55355">MKNRTCRPTTTGRKENEDKNPRKNRARQKKLQVERPDGHPTQGQLSLSQKSPTPTSDRVDTWEPSWEDSILDDGILIDDDDHDEAEKLAQTQVQRYLGAPMTSTSSTTCRGPDGHFRTASSSQQCGNSKKRKKRANKDKSWLFTRESVVMRKGGPMIPDVIPSFAGHVAHVLWTSPEQDRGVLECYHRSTNLDMLKKYKWSVEGSQVMVQATGLSHLLECTMPHLDFALLTDFVERWQPDTNTFHMPFGEMSILIHDVHYILRLPVDGALLRYDSPQPEALKADMCGLIRVGDLEGAVGGKWSTIWYMNGSMHGEGALFRAGELQIKEVEVQCYLFLLLGSTLFVNKSRDRIRHAVNLYLKKYHDVAGYAWGVGTLSYLYRHLGVASRAGCKGVCGYLTLLHAWIYEYFPEFRPNRVQQQSPEDPRASLWVCSRLKGRDDAKERLLRYRSILDGMSADDVTWNPYGGHAGVEVMRSLYNGVIRFADVA</sequence>
<feature type="domain" description="Aminotransferase-like plant mobile" evidence="2">
    <location>
        <begin position="213"/>
        <end position="466"/>
    </location>
</feature>
<dbReference type="Pfam" id="PF10536">
    <property type="entry name" value="PMD"/>
    <property type="match status" value="1"/>
</dbReference>
<dbReference type="EMBL" id="OZ034814">
    <property type="protein sequence ID" value="CAL1359351.1"/>
    <property type="molecule type" value="Genomic_DNA"/>
</dbReference>
<feature type="compositionally biased region" description="Basic and acidic residues" evidence="1">
    <location>
        <begin position="12"/>
        <end position="21"/>
    </location>
</feature>
<name>A0AAV2CTA1_9ROSI</name>
<evidence type="ECO:0000313" key="3">
    <source>
        <dbReference type="EMBL" id="CAL1359351.1"/>
    </source>
</evidence>
<dbReference type="PANTHER" id="PTHR46033">
    <property type="entry name" value="PROTEIN MAIN-LIKE 2"/>
    <property type="match status" value="1"/>
</dbReference>
<dbReference type="InterPro" id="IPR019557">
    <property type="entry name" value="AminoTfrase-like_pln_mobile"/>
</dbReference>
<evidence type="ECO:0000313" key="4">
    <source>
        <dbReference type="Proteomes" id="UP001497516"/>
    </source>
</evidence>
<evidence type="ECO:0000259" key="2">
    <source>
        <dbReference type="Pfam" id="PF10536"/>
    </source>
</evidence>
<proteinExistence type="predicted"/>
<organism evidence="3 4">
    <name type="scientific">Linum trigynum</name>
    <dbReference type="NCBI Taxonomy" id="586398"/>
    <lineage>
        <taxon>Eukaryota</taxon>
        <taxon>Viridiplantae</taxon>
        <taxon>Streptophyta</taxon>
        <taxon>Embryophyta</taxon>
        <taxon>Tracheophyta</taxon>
        <taxon>Spermatophyta</taxon>
        <taxon>Magnoliopsida</taxon>
        <taxon>eudicotyledons</taxon>
        <taxon>Gunneridae</taxon>
        <taxon>Pentapetalae</taxon>
        <taxon>rosids</taxon>
        <taxon>fabids</taxon>
        <taxon>Malpighiales</taxon>
        <taxon>Linaceae</taxon>
        <taxon>Linum</taxon>
    </lineage>
</organism>
<feature type="compositionally biased region" description="Polar residues" evidence="1">
    <location>
        <begin position="1"/>
        <end position="11"/>
    </location>
</feature>
<reference evidence="3 4" key="1">
    <citation type="submission" date="2024-04" db="EMBL/GenBank/DDBJ databases">
        <authorList>
            <person name="Fracassetti M."/>
        </authorList>
    </citation>
    <scope>NUCLEOTIDE SEQUENCE [LARGE SCALE GENOMIC DNA]</scope>
</reference>
<dbReference type="AlphaFoldDB" id="A0AAV2CTA1"/>
<accession>A0AAV2CTA1</accession>
<protein>
    <recommendedName>
        <fullName evidence="2">Aminotransferase-like plant mobile domain-containing protein</fullName>
    </recommendedName>
</protein>
<feature type="compositionally biased region" description="Polar residues" evidence="1">
    <location>
        <begin position="41"/>
        <end position="56"/>
    </location>
</feature>
<keyword evidence="4" id="KW-1185">Reference proteome</keyword>